<gene>
    <name evidence="2" type="ORF">MLD63_03945</name>
</gene>
<dbReference type="PROSITE" id="PS50817">
    <property type="entry name" value="INTEIN_N_TER"/>
    <property type="match status" value="1"/>
</dbReference>
<evidence type="ECO:0000313" key="3">
    <source>
        <dbReference type="Proteomes" id="UP001203945"/>
    </source>
</evidence>
<reference evidence="2 3" key="1">
    <citation type="submission" date="2022-03" db="EMBL/GenBank/DDBJ databases">
        <authorList>
            <person name="He Y."/>
        </authorList>
    </citation>
    <scope>NUCLEOTIDE SEQUENCE [LARGE SCALE GENOMIC DNA]</scope>
    <source>
        <strain evidence="2 3">TK19116</strain>
    </source>
</reference>
<dbReference type="InterPro" id="IPR006141">
    <property type="entry name" value="Intein_N"/>
</dbReference>
<keyword evidence="3" id="KW-1185">Reference proteome</keyword>
<evidence type="ECO:0000313" key="2">
    <source>
        <dbReference type="EMBL" id="MCQ0969581.1"/>
    </source>
</evidence>
<accession>A0ABT1MN23</accession>
<dbReference type="Pfam" id="PF13403">
    <property type="entry name" value="Hint_2"/>
    <property type="match status" value="1"/>
</dbReference>
<dbReference type="InterPro" id="IPR011049">
    <property type="entry name" value="Serralysin-like_metalloprot_C"/>
</dbReference>
<comment type="caution">
    <text evidence="2">The sequence shown here is derived from an EMBL/GenBank/DDBJ whole genome shotgun (WGS) entry which is preliminary data.</text>
</comment>
<feature type="domain" description="Hedgehog/Intein (Hint)" evidence="1">
    <location>
        <begin position="120"/>
        <end position="266"/>
    </location>
</feature>
<proteinExistence type="predicted"/>
<dbReference type="InterPro" id="IPR036844">
    <property type="entry name" value="Hint_dom_sf"/>
</dbReference>
<dbReference type="InterPro" id="IPR028992">
    <property type="entry name" value="Hedgehog/Intein_dom"/>
</dbReference>
<protein>
    <submittedName>
        <fullName evidence="2">Hint domain-containing protein</fullName>
    </submittedName>
</protein>
<evidence type="ECO:0000259" key="1">
    <source>
        <dbReference type="Pfam" id="PF13403"/>
    </source>
</evidence>
<dbReference type="EMBL" id="JAKZEU010000002">
    <property type="protein sequence ID" value="MCQ0969581.1"/>
    <property type="molecule type" value="Genomic_DNA"/>
</dbReference>
<name>A0ABT1MN23_9RHOB</name>
<dbReference type="Gene3D" id="2.150.10.10">
    <property type="entry name" value="Serralysin-like metalloprotease, C-terminal"/>
    <property type="match status" value="1"/>
</dbReference>
<organism evidence="2 3">
    <name type="scientific">Paracoccus albicereus</name>
    <dbReference type="NCBI Taxonomy" id="2922394"/>
    <lineage>
        <taxon>Bacteria</taxon>
        <taxon>Pseudomonadati</taxon>
        <taxon>Pseudomonadota</taxon>
        <taxon>Alphaproteobacteria</taxon>
        <taxon>Rhodobacterales</taxon>
        <taxon>Paracoccaceae</taxon>
        <taxon>Paracoccus</taxon>
    </lineage>
</organism>
<dbReference type="Proteomes" id="UP001203945">
    <property type="component" value="Unassembled WGS sequence"/>
</dbReference>
<sequence>MNGGGGGADTLTGGAGNDRFVISGTTGDSVFISDFGAGETSGTNDDNTDNDFVDLTQWYNASTLADYNLRNGTNFAFANAALANDAQDGNLSFIAQQGGPTVTFSLSGTGAMDTEHTGVTCFTRGTPIEVDGGEVAIEDLSAGDLVMTLDHGLQQVRWIGSRKIDATELAANPKLRPIRIMAGALGRGLPQQDVLVSPQHRVLVRSKIAERMFGQAEVLAAAKQLLLLDGIDVAMDVDEVEYFHILFDSHQIVFACGAPMESFYTGKQALRMMSPEAREELFSILPQLAEMDADSMIPARHLVPGRQARKLSARHRQNDVQLLR</sequence>
<dbReference type="SUPFAM" id="SSF51294">
    <property type="entry name" value="Hedgehog/intein (Hint) domain"/>
    <property type="match status" value="1"/>
</dbReference>
<dbReference type="Gene3D" id="2.170.16.10">
    <property type="entry name" value="Hedgehog/Intein (Hint) domain"/>
    <property type="match status" value="1"/>
</dbReference>